<keyword evidence="3" id="KW-1185">Reference proteome</keyword>
<evidence type="ECO:0000313" key="1">
    <source>
        <dbReference type="EMBL" id="KRG93277.1"/>
    </source>
</evidence>
<accession>A0A0R0EGE1</accession>
<organism evidence="1">
    <name type="scientific">Glycine max</name>
    <name type="common">Soybean</name>
    <name type="synonym">Glycine hispida</name>
    <dbReference type="NCBI Taxonomy" id="3847"/>
    <lineage>
        <taxon>Eukaryota</taxon>
        <taxon>Viridiplantae</taxon>
        <taxon>Streptophyta</taxon>
        <taxon>Embryophyta</taxon>
        <taxon>Tracheophyta</taxon>
        <taxon>Spermatophyta</taxon>
        <taxon>Magnoliopsida</taxon>
        <taxon>eudicotyledons</taxon>
        <taxon>Gunneridae</taxon>
        <taxon>Pentapetalae</taxon>
        <taxon>rosids</taxon>
        <taxon>fabids</taxon>
        <taxon>Fabales</taxon>
        <taxon>Fabaceae</taxon>
        <taxon>Papilionoideae</taxon>
        <taxon>50 kb inversion clade</taxon>
        <taxon>NPAAA clade</taxon>
        <taxon>indigoferoid/millettioid clade</taxon>
        <taxon>Phaseoleae</taxon>
        <taxon>Glycine</taxon>
        <taxon>Glycine subgen. Soja</taxon>
    </lineage>
</organism>
<reference evidence="2" key="2">
    <citation type="submission" date="2018-02" db="UniProtKB">
        <authorList>
            <consortium name="EnsemblPlants"/>
        </authorList>
    </citation>
    <scope>IDENTIFICATION</scope>
    <source>
        <strain evidence="2">Williams 82</strain>
    </source>
</reference>
<evidence type="ECO:0000313" key="3">
    <source>
        <dbReference type="Proteomes" id="UP000008827"/>
    </source>
</evidence>
<dbReference type="InParanoid" id="A0A0R0EGE1"/>
<gene>
    <name evidence="1" type="ORF">GLYMA_19G007000</name>
</gene>
<evidence type="ECO:0000313" key="2">
    <source>
        <dbReference type="EnsemblPlants" id="KRG93277"/>
    </source>
</evidence>
<dbReference type="Proteomes" id="UP000008827">
    <property type="component" value="Chromosome 19"/>
</dbReference>
<reference evidence="1 2" key="1">
    <citation type="journal article" date="2010" name="Nature">
        <title>Genome sequence of the palaeopolyploid soybean.</title>
        <authorList>
            <person name="Schmutz J."/>
            <person name="Cannon S.B."/>
            <person name="Schlueter J."/>
            <person name="Ma J."/>
            <person name="Mitros T."/>
            <person name="Nelson W."/>
            <person name="Hyten D.L."/>
            <person name="Song Q."/>
            <person name="Thelen J.J."/>
            <person name="Cheng J."/>
            <person name="Xu D."/>
            <person name="Hellsten U."/>
            <person name="May G.D."/>
            <person name="Yu Y."/>
            <person name="Sakurai T."/>
            <person name="Umezawa T."/>
            <person name="Bhattacharyya M.K."/>
            <person name="Sandhu D."/>
            <person name="Valliyodan B."/>
            <person name="Lindquist E."/>
            <person name="Peto M."/>
            <person name="Grant D."/>
            <person name="Shu S."/>
            <person name="Goodstein D."/>
            <person name="Barry K."/>
            <person name="Futrell-Griggs M."/>
            <person name="Abernathy B."/>
            <person name="Du J."/>
            <person name="Tian Z."/>
            <person name="Zhu L."/>
            <person name="Gill N."/>
            <person name="Joshi T."/>
            <person name="Libault M."/>
            <person name="Sethuraman A."/>
            <person name="Zhang X.-C."/>
            <person name="Shinozaki K."/>
            <person name="Nguyen H.T."/>
            <person name="Wing R.A."/>
            <person name="Cregan P."/>
            <person name="Specht J."/>
            <person name="Grimwood J."/>
            <person name="Rokhsar D."/>
            <person name="Stacey G."/>
            <person name="Shoemaker R.C."/>
            <person name="Jackson S.A."/>
        </authorList>
    </citation>
    <scope>NUCLEOTIDE SEQUENCE</scope>
    <source>
        <strain evidence="2">cv. Williams 82</strain>
        <tissue evidence="1">Callus</tissue>
    </source>
</reference>
<name>A0A0R0EGE1_SOYBN</name>
<proteinExistence type="predicted"/>
<dbReference type="Gramene" id="KRG93277">
    <property type="protein sequence ID" value="KRG93277"/>
    <property type="gene ID" value="GLYMA_19G007000"/>
</dbReference>
<sequence>MLFKKNNLCQSISCTQTFITLLCNKLFIHWGWCDQTKMTIKVKSKEIFPKSNYLSMKQGFGHSRRVRCHIEKRKLVK</sequence>
<reference evidence="1" key="3">
    <citation type="submission" date="2018-07" db="EMBL/GenBank/DDBJ databases">
        <title>WGS assembly of Glycine max.</title>
        <authorList>
            <person name="Schmutz J."/>
            <person name="Cannon S."/>
            <person name="Schlueter J."/>
            <person name="Ma J."/>
            <person name="Mitros T."/>
            <person name="Nelson W."/>
            <person name="Hyten D."/>
            <person name="Song Q."/>
            <person name="Thelen J."/>
            <person name="Cheng J."/>
            <person name="Xu D."/>
            <person name="Hellsten U."/>
            <person name="May G."/>
            <person name="Yu Y."/>
            <person name="Sakurai T."/>
            <person name="Umezawa T."/>
            <person name="Bhattacharyya M."/>
            <person name="Sandhu D."/>
            <person name="Valliyodan B."/>
            <person name="Lindquist E."/>
            <person name="Peto M."/>
            <person name="Grant D."/>
            <person name="Shu S."/>
            <person name="Goodstein D."/>
            <person name="Barry K."/>
            <person name="Futrell-Griggs M."/>
            <person name="Abernathy B."/>
            <person name="Du J."/>
            <person name="Tian Z."/>
            <person name="Zhu L."/>
            <person name="Gill N."/>
            <person name="Joshi T."/>
            <person name="Libault M."/>
            <person name="Sethuraman A."/>
            <person name="Zhang X."/>
            <person name="Shinozaki K."/>
            <person name="Nguyen H."/>
            <person name="Wing R."/>
            <person name="Cregan P."/>
            <person name="Specht J."/>
            <person name="Grimwood J."/>
            <person name="Rokhsar D."/>
            <person name="Stacey G."/>
            <person name="Shoemaker R."/>
            <person name="Jackson S."/>
        </authorList>
    </citation>
    <scope>NUCLEOTIDE SEQUENCE</scope>
    <source>
        <tissue evidence="1">Callus</tissue>
    </source>
</reference>
<dbReference type="EnsemblPlants" id="KRG93277">
    <property type="protein sequence ID" value="KRG93277"/>
    <property type="gene ID" value="GLYMA_19G007000"/>
</dbReference>
<dbReference type="EMBL" id="CM000852">
    <property type="protein sequence ID" value="KRG93277.1"/>
    <property type="molecule type" value="Genomic_DNA"/>
</dbReference>
<dbReference type="AlphaFoldDB" id="A0A0R0EGE1"/>
<protein>
    <submittedName>
        <fullName evidence="1 2">Uncharacterized protein</fullName>
    </submittedName>
</protein>